<sequence length="408" mass="47580">MSTKNEAIPTTTTVLSSSANWLSWNKEFRNRMGQWKLLDYLDGKRDLLSDPGEFFNPVQAFEEWKVKRLAEIAKSLVSSSSTQTISSLDAQAAPTTQPAVPAQQQLDEAKEKLDNEIKAFRDRILESLKDQHTERRRAHRKEEDNLNKANEWLNKSVAVHYKDTHFTPGAEIRQWYRNLRNVAMQSTEIDDELRTQYRTPLTTLQQRHRAIRPTEFDQWLTTWETIFERASERGFPETTDPQIWCNDLLTAVTQVLPFFIQQYKIAKMAQYQIPGAVQFRDVTRDLRFASRMMQPSGRVARGSFPAFGLLQQGEEDTNKSNKLRRSKRKLSDTDAYRTLCRACQGFHSVDKCYYLYPDLAPPYWTEHPAGRKRVDESLSSDPDLQAEVDRHRTKRTKTDHARLVRFED</sequence>
<gene>
    <name evidence="3" type="ORF">C8A03DRAFT_19840</name>
</gene>
<evidence type="ECO:0000313" key="4">
    <source>
        <dbReference type="Proteomes" id="UP001303760"/>
    </source>
</evidence>
<reference evidence="3" key="2">
    <citation type="submission" date="2023-05" db="EMBL/GenBank/DDBJ databases">
        <authorList>
            <consortium name="Lawrence Berkeley National Laboratory"/>
            <person name="Steindorff A."/>
            <person name="Hensen N."/>
            <person name="Bonometti L."/>
            <person name="Westerberg I."/>
            <person name="Brannstrom I.O."/>
            <person name="Guillou S."/>
            <person name="Cros-Aarteil S."/>
            <person name="Calhoun S."/>
            <person name="Haridas S."/>
            <person name="Kuo A."/>
            <person name="Mondo S."/>
            <person name="Pangilinan J."/>
            <person name="Riley R."/>
            <person name="Labutti K."/>
            <person name="Andreopoulos B."/>
            <person name="Lipzen A."/>
            <person name="Chen C."/>
            <person name="Yanf M."/>
            <person name="Daum C."/>
            <person name="Ng V."/>
            <person name="Clum A."/>
            <person name="Ohm R."/>
            <person name="Martin F."/>
            <person name="Silar P."/>
            <person name="Natvig D."/>
            <person name="Lalanne C."/>
            <person name="Gautier V."/>
            <person name="Ament-Velasquez S.L."/>
            <person name="Kruys A."/>
            <person name="Hutchinson M.I."/>
            <person name="Powell A.J."/>
            <person name="Barry K."/>
            <person name="Miller A.N."/>
            <person name="Grigoriev I.V."/>
            <person name="Debuchy R."/>
            <person name="Gladieux P."/>
            <person name="Thoren M.H."/>
            <person name="Johannesson H."/>
        </authorList>
    </citation>
    <scope>NUCLEOTIDE SEQUENCE</scope>
    <source>
        <strain evidence="3">CBS 532.94</strain>
    </source>
</reference>
<dbReference type="AlphaFoldDB" id="A0AAN7C0Q7"/>
<organism evidence="3 4">
    <name type="scientific">Achaetomium macrosporum</name>
    <dbReference type="NCBI Taxonomy" id="79813"/>
    <lineage>
        <taxon>Eukaryota</taxon>
        <taxon>Fungi</taxon>
        <taxon>Dikarya</taxon>
        <taxon>Ascomycota</taxon>
        <taxon>Pezizomycotina</taxon>
        <taxon>Sordariomycetes</taxon>
        <taxon>Sordariomycetidae</taxon>
        <taxon>Sordariales</taxon>
        <taxon>Chaetomiaceae</taxon>
        <taxon>Achaetomium</taxon>
    </lineage>
</organism>
<name>A0AAN7C0Q7_9PEZI</name>
<accession>A0AAN7C0Q7</accession>
<feature type="coiled-coil region" evidence="1">
    <location>
        <begin position="103"/>
        <end position="149"/>
    </location>
</feature>
<keyword evidence="4" id="KW-1185">Reference proteome</keyword>
<dbReference type="EMBL" id="MU860723">
    <property type="protein sequence ID" value="KAK4232992.1"/>
    <property type="molecule type" value="Genomic_DNA"/>
</dbReference>
<protein>
    <recommendedName>
        <fullName evidence="5">Gag protein</fullName>
    </recommendedName>
</protein>
<feature type="region of interest" description="Disordered" evidence="2">
    <location>
        <begin position="373"/>
        <end position="397"/>
    </location>
</feature>
<evidence type="ECO:0000313" key="3">
    <source>
        <dbReference type="EMBL" id="KAK4232992.1"/>
    </source>
</evidence>
<proteinExistence type="predicted"/>
<evidence type="ECO:0000256" key="1">
    <source>
        <dbReference type="SAM" id="Coils"/>
    </source>
</evidence>
<reference evidence="3" key="1">
    <citation type="journal article" date="2023" name="Mol. Phylogenet. Evol.">
        <title>Genome-scale phylogeny and comparative genomics of the fungal order Sordariales.</title>
        <authorList>
            <person name="Hensen N."/>
            <person name="Bonometti L."/>
            <person name="Westerberg I."/>
            <person name="Brannstrom I.O."/>
            <person name="Guillou S."/>
            <person name="Cros-Aarteil S."/>
            <person name="Calhoun S."/>
            <person name="Haridas S."/>
            <person name="Kuo A."/>
            <person name="Mondo S."/>
            <person name="Pangilinan J."/>
            <person name="Riley R."/>
            <person name="LaButti K."/>
            <person name="Andreopoulos B."/>
            <person name="Lipzen A."/>
            <person name="Chen C."/>
            <person name="Yan M."/>
            <person name="Daum C."/>
            <person name="Ng V."/>
            <person name="Clum A."/>
            <person name="Steindorff A."/>
            <person name="Ohm R.A."/>
            <person name="Martin F."/>
            <person name="Silar P."/>
            <person name="Natvig D.O."/>
            <person name="Lalanne C."/>
            <person name="Gautier V."/>
            <person name="Ament-Velasquez S.L."/>
            <person name="Kruys A."/>
            <person name="Hutchinson M.I."/>
            <person name="Powell A.J."/>
            <person name="Barry K."/>
            <person name="Miller A.N."/>
            <person name="Grigoriev I.V."/>
            <person name="Debuchy R."/>
            <person name="Gladieux P."/>
            <person name="Hiltunen Thoren M."/>
            <person name="Johannesson H."/>
        </authorList>
    </citation>
    <scope>NUCLEOTIDE SEQUENCE</scope>
    <source>
        <strain evidence="3">CBS 532.94</strain>
    </source>
</reference>
<keyword evidence="1" id="KW-0175">Coiled coil</keyword>
<evidence type="ECO:0000256" key="2">
    <source>
        <dbReference type="SAM" id="MobiDB-lite"/>
    </source>
</evidence>
<comment type="caution">
    <text evidence="3">The sequence shown here is derived from an EMBL/GenBank/DDBJ whole genome shotgun (WGS) entry which is preliminary data.</text>
</comment>
<dbReference type="Proteomes" id="UP001303760">
    <property type="component" value="Unassembled WGS sequence"/>
</dbReference>
<evidence type="ECO:0008006" key="5">
    <source>
        <dbReference type="Google" id="ProtNLM"/>
    </source>
</evidence>